<feature type="region of interest" description="Disordered" evidence="1">
    <location>
        <begin position="1"/>
        <end position="44"/>
    </location>
</feature>
<protein>
    <submittedName>
        <fullName evidence="2">Uncharacterized protein</fullName>
    </submittedName>
</protein>
<gene>
    <name evidence="2" type="ORF">HAX54_040254</name>
</gene>
<evidence type="ECO:0000256" key="1">
    <source>
        <dbReference type="SAM" id="MobiDB-lite"/>
    </source>
</evidence>
<evidence type="ECO:0000313" key="3">
    <source>
        <dbReference type="Proteomes" id="UP000823775"/>
    </source>
</evidence>
<feature type="compositionally biased region" description="Polar residues" evidence="1">
    <location>
        <begin position="27"/>
        <end position="44"/>
    </location>
</feature>
<dbReference type="Proteomes" id="UP000823775">
    <property type="component" value="Unassembled WGS sequence"/>
</dbReference>
<proteinExistence type="predicted"/>
<comment type="caution">
    <text evidence="2">The sequence shown here is derived from an EMBL/GenBank/DDBJ whole genome shotgun (WGS) entry which is preliminary data.</text>
</comment>
<organism evidence="2 3">
    <name type="scientific">Datura stramonium</name>
    <name type="common">Jimsonweed</name>
    <name type="synonym">Common thornapple</name>
    <dbReference type="NCBI Taxonomy" id="4076"/>
    <lineage>
        <taxon>Eukaryota</taxon>
        <taxon>Viridiplantae</taxon>
        <taxon>Streptophyta</taxon>
        <taxon>Embryophyta</taxon>
        <taxon>Tracheophyta</taxon>
        <taxon>Spermatophyta</taxon>
        <taxon>Magnoliopsida</taxon>
        <taxon>eudicotyledons</taxon>
        <taxon>Gunneridae</taxon>
        <taxon>Pentapetalae</taxon>
        <taxon>asterids</taxon>
        <taxon>lamiids</taxon>
        <taxon>Solanales</taxon>
        <taxon>Solanaceae</taxon>
        <taxon>Solanoideae</taxon>
        <taxon>Datureae</taxon>
        <taxon>Datura</taxon>
    </lineage>
</organism>
<keyword evidence="3" id="KW-1185">Reference proteome</keyword>
<dbReference type="EMBL" id="JACEIK010000565">
    <property type="protein sequence ID" value="MCD7459185.1"/>
    <property type="molecule type" value="Genomic_DNA"/>
</dbReference>
<sequence>MYNNKELGQAAPSHESAGTSDWKVATGKTSARSHSPQSRGEVANKQTDTFHVLTDELNECIVVGSGHGHGNRELDLGIIPHNQV</sequence>
<accession>A0ABS8SJV2</accession>
<reference evidence="2 3" key="1">
    <citation type="journal article" date="2021" name="BMC Genomics">
        <title>Datura genome reveals duplications of psychoactive alkaloid biosynthetic genes and high mutation rate following tissue culture.</title>
        <authorList>
            <person name="Rajewski A."/>
            <person name="Carter-House D."/>
            <person name="Stajich J."/>
            <person name="Litt A."/>
        </authorList>
    </citation>
    <scope>NUCLEOTIDE SEQUENCE [LARGE SCALE GENOMIC DNA]</scope>
    <source>
        <strain evidence="2">AR-01</strain>
    </source>
</reference>
<name>A0ABS8SJV2_DATST</name>
<evidence type="ECO:0000313" key="2">
    <source>
        <dbReference type="EMBL" id="MCD7459185.1"/>
    </source>
</evidence>